<reference evidence="4 5" key="1">
    <citation type="submission" date="2017-07" db="EMBL/GenBank/DDBJ databases">
        <title>Phylogenetic study on the rhizospheric bacterium Ochrobactrum sp. A44.</title>
        <authorList>
            <person name="Krzyzanowska D.M."/>
            <person name="Ossowicki A."/>
            <person name="Rajewska M."/>
            <person name="Maciag T."/>
            <person name="Kaczynski Z."/>
            <person name="Czerwicka M."/>
            <person name="Jafra S."/>
        </authorList>
    </citation>
    <scope>NUCLEOTIDE SEQUENCE [LARGE SCALE GENOMIC DNA]</scope>
    <source>
        <strain evidence="4 5">CCUG 30717</strain>
    </source>
</reference>
<gene>
    <name evidence="4" type="ORF">CEV34_3126</name>
</gene>
<protein>
    <submittedName>
        <fullName evidence="4">Transglycosylase SLT domain protein</fullName>
    </submittedName>
</protein>
<feature type="compositionally biased region" description="Polar residues" evidence="2">
    <location>
        <begin position="180"/>
        <end position="191"/>
    </location>
</feature>
<comment type="caution">
    <text evidence="4">The sequence shown here is derived from an EMBL/GenBank/DDBJ whole genome shotgun (WGS) entry which is preliminary data.</text>
</comment>
<name>A0A256GAN2_9HYPH</name>
<sequence>MATIFVDLAQQCAPQIVTETLAAVVSVESGFKPFAIRINSNYPPTNQPRTEAQAIETASILIADGIDIDLGLAGINAGDLGKLGLSVSDAFDFCLNLKASASLLESYYRVAVEAGATDAQAEVVMLRSYYGHGDPSLGELVGYDKRVLAERKRLVERLKTIEITQEQASGTQRRDRTADHSVSSDTGATLHSRSRSEPPAPKWDVFSSGRRSSVLVFSNDQQE</sequence>
<evidence type="ECO:0000259" key="3">
    <source>
        <dbReference type="Pfam" id="PF01464"/>
    </source>
</evidence>
<evidence type="ECO:0000256" key="1">
    <source>
        <dbReference type="ARBA" id="ARBA00009387"/>
    </source>
</evidence>
<dbReference type="InterPro" id="IPR023346">
    <property type="entry name" value="Lysozyme-like_dom_sf"/>
</dbReference>
<accession>A0A256GAN2</accession>
<dbReference type="CDD" id="cd16892">
    <property type="entry name" value="LT_VirB1-like"/>
    <property type="match status" value="1"/>
</dbReference>
<dbReference type="InterPro" id="IPR008258">
    <property type="entry name" value="Transglycosylase_SLT_dom_1"/>
</dbReference>
<comment type="similarity">
    <text evidence="1">Belongs to the virb1 family.</text>
</comment>
<dbReference type="STRING" id="419475.A8A54_20930"/>
<feature type="domain" description="Transglycosylase SLT" evidence="3">
    <location>
        <begin position="10"/>
        <end position="109"/>
    </location>
</feature>
<evidence type="ECO:0000256" key="2">
    <source>
        <dbReference type="SAM" id="MobiDB-lite"/>
    </source>
</evidence>
<dbReference type="SUPFAM" id="SSF53955">
    <property type="entry name" value="Lysozyme-like"/>
    <property type="match status" value="1"/>
</dbReference>
<proteinExistence type="inferred from homology"/>
<dbReference type="RefSeq" id="WP_039861236.1">
    <property type="nucleotide sequence ID" value="NZ_CAXURC020000003.1"/>
</dbReference>
<feature type="region of interest" description="Disordered" evidence="2">
    <location>
        <begin position="166"/>
        <end position="206"/>
    </location>
</feature>
<evidence type="ECO:0000313" key="4">
    <source>
        <dbReference type="EMBL" id="OYR24182.1"/>
    </source>
</evidence>
<evidence type="ECO:0000313" key="5">
    <source>
        <dbReference type="Proteomes" id="UP000216188"/>
    </source>
</evidence>
<keyword evidence="5" id="KW-1185">Reference proteome</keyword>
<dbReference type="EMBL" id="NNRM01000035">
    <property type="protein sequence ID" value="OYR24182.1"/>
    <property type="molecule type" value="Genomic_DNA"/>
</dbReference>
<dbReference type="Proteomes" id="UP000216188">
    <property type="component" value="Unassembled WGS sequence"/>
</dbReference>
<organism evidence="4 5">
    <name type="scientific">Brucella pseudogrignonensis</name>
    <dbReference type="NCBI Taxonomy" id="419475"/>
    <lineage>
        <taxon>Bacteria</taxon>
        <taxon>Pseudomonadati</taxon>
        <taxon>Pseudomonadota</taxon>
        <taxon>Alphaproteobacteria</taxon>
        <taxon>Hyphomicrobiales</taxon>
        <taxon>Brucellaceae</taxon>
        <taxon>Brucella/Ochrobactrum group</taxon>
        <taxon>Brucella</taxon>
    </lineage>
</organism>
<dbReference type="Pfam" id="PF01464">
    <property type="entry name" value="SLT"/>
    <property type="match status" value="1"/>
</dbReference>
<dbReference type="AlphaFoldDB" id="A0A256GAN2"/>